<evidence type="ECO:0000313" key="3">
    <source>
        <dbReference type="Proteomes" id="UP001194580"/>
    </source>
</evidence>
<gene>
    <name evidence="2" type="ORF">BGZ95_009427</name>
</gene>
<comment type="caution">
    <text evidence="2">The sequence shown here is derived from an EMBL/GenBank/DDBJ whole genome shotgun (WGS) entry which is preliminary data.</text>
</comment>
<name>A0AAD4H5P7_9FUNG</name>
<sequence length="228" mass="24534">MNPPSRQDEADAFFGAIESPDGDRDGLLGTTSSSPVLPFTTSSTTLSPSSSPSRQHQQQKQLQDQQTSDKTSSSLDDLLQQSTSSAPPPRESSTSPRPLFRGSSVTRVASPPTLRQQPGMSPAIQKGPVSLGLALGGSGFRRKPLFEPEEDNDEEIGDQDKSSSSAIQELTRLSGFDHEDGVGEAGQDSHGRRRRRSGIEDGMEGEDEEEEDAHSETPLQPHEPIRGL</sequence>
<keyword evidence="3" id="KW-1185">Reference proteome</keyword>
<evidence type="ECO:0000256" key="1">
    <source>
        <dbReference type="SAM" id="MobiDB-lite"/>
    </source>
</evidence>
<protein>
    <submittedName>
        <fullName evidence="2">Uncharacterized protein</fullName>
    </submittedName>
</protein>
<dbReference type="AlphaFoldDB" id="A0AAD4H5P7"/>
<reference evidence="2" key="1">
    <citation type="journal article" date="2020" name="Fungal Divers.">
        <title>Resolving the Mortierellaceae phylogeny through synthesis of multi-gene phylogenetics and phylogenomics.</title>
        <authorList>
            <person name="Vandepol N."/>
            <person name="Liber J."/>
            <person name="Desiro A."/>
            <person name="Na H."/>
            <person name="Kennedy M."/>
            <person name="Barry K."/>
            <person name="Grigoriev I.V."/>
            <person name="Miller A.N."/>
            <person name="O'Donnell K."/>
            <person name="Stajich J.E."/>
            <person name="Bonito G."/>
        </authorList>
    </citation>
    <scope>NUCLEOTIDE SEQUENCE</scope>
    <source>
        <strain evidence="2">NRRL 28262</strain>
    </source>
</reference>
<feature type="region of interest" description="Disordered" evidence="1">
    <location>
        <begin position="1"/>
        <end position="228"/>
    </location>
</feature>
<proteinExistence type="predicted"/>
<dbReference type="Proteomes" id="UP001194580">
    <property type="component" value="Unassembled WGS sequence"/>
</dbReference>
<evidence type="ECO:0000313" key="2">
    <source>
        <dbReference type="EMBL" id="KAG0274820.1"/>
    </source>
</evidence>
<feature type="compositionally biased region" description="Polar residues" evidence="1">
    <location>
        <begin position="103"/>
        <end position="119"/>
    </location>
</feature>
<feature type="non-terminal residue" evidence="2">
    <location>
        <position position="228"/>
    </location>
</feature>
<feature type="compositionally biased region" description="Low complexity" evidence="1">
    <location>
        <begin position="30"/>
        <end position="98"/>
    </location>
</feature>
<organism evidence="2 3">
    <name type="scientific">Linnemannia exigua</name>
    <dbReference type="NCBI Taxonomy" id="604196"/>
    <lineage>
        <taxon>Eukaryota</taxon>
        <taxon>Fungi</taxon>
        <taxon>Fungi incertae sedis</taxon>
        <taxon>Mucoromycota</taxon>
        <taxon>Mortierellomycotina</taxon>
        <taxon>Mortierellomycetes</taxon>
        <taxon>Mortierellales</taxon>
        <taxon>Mortierellaceae</taxon>
        <taxon>Linnemannia</taxon>
    </lineage>
</organism>
<feature type="compositionally biased region" description="Acidic residues" evidence="1">
    <location>
        <begin position="201"/>
        <end position="213"/>
    </location>
</feature>
<dbReference type="EMBL" id="JAAAIL010000557">
    <property type="protein sequence ID" value="KAG0274820.1"/>
    <property type="molecule type" value="Genomic_DNA"/>
</dbReference>
<accession>A0AAD4H5P7</accession>
<feature type="compositionally biased region" description="Acidic residues" evidence="1">
    <location>
        <begin position="147"/>
        <end position="157"/>
    </location>
</feature>